<accession>A0ABP3W5W0</accession>
<feature type="domain" description="Cation efflux protein cytoplasmic" evidence="10">
    <location>
        <begin position="217"/>
        <end position="279"/>
    </location>
</feature>
<dbReference type="PANTHER" id="PTHR11562:SF17">
    <property type="entry name" value="RE54080P-RELATED"/>
    <property type="match status" value="1"/>
</dbReference>
<dbReference type="Pfam" id="PF16916">
    <property type="entry name" value="ZT_dimer"/>
    <property type="match status" value="1"/>
</dbReference>
<feature type="transmembrane region" description="Helical" evidence="8">
    <location>
        <begin position="91"/>
        <end position="109"/>
    </location>
</feature>
<evidence type="ECO:0000313" key="12">
    <source>
        <dbReference type="Proteomes" id="UP001501047"/>
    </source>
</evidence>
<keyword evidence="12" id="KW-1185">Reference proteome</keyword>
<evidence type="ECO:0000256" key="7">
    <source>
        <dbReference type="ARBA" id="ARBA00023136"/>
    </source>
</evidence>
<comment type="similarity">
    <text evidence="2">Belongs to the cation diffusion facilitator (CDF) transporter (TC 2.A.4) family. SLC30A subfamily.</text>
</comment>
<dbReference type="Proteomes" id="UP001501047">
    <property type="component" value="Unassembled WGS sequence"/>
</dbReference>
<reference evidence="12" key="1">
    <citation type="journal article" date="2019" name="Int. J. Syst. Evol. Microbiol.">
        <title>The Global Catalogue of Microorganisms (GCM) 10K type strain sequencing project: providing services to taxonomists for standard genome sequencing and annotation.</title>
        <authorList>
            <consortium name="The Broad Institute Genomics Platform"/>
            <consortium name="The Broad Institute Genome Sequencing Center for Infectious Disease"/>
            <person name="Wu L."/>
            <person name="Ma J."/>
        </authorList>
    </citation>
    <scope>NUCLEOTIDE SEQUENCE [LARGE SCALE GENOMIC DNA]</scope>
    <source>
        <strain evidence="12">JCM 1417</strain>
    </source>
</reference>
<evidence type="ECO:0000259" key="10">
    <source>
        <dbReference type="Pfam" id="PF16916"/>
    </source>
</evidence>
<dbReference type="NCBIfam" id="TIGR01297">
    <property type="entry name" value="CDF"/>
    <property type="match status" value="1"/>
</dbReference>
<keyword evidence="4 8" id="KW-0812">Transmembrane</keyword>
<dbReference type="InterPro" id="IPR027469">
    <property type="entry name" value="Cation_efflux_TMD_sf"/>
</dbReference>
<evidence type="ECO:0000256" key="1">
    <source>
        <dbReference type="ARBA" id="ARBA00004141"/>
    </source>
</evidence>
<feature type="transmembrane region" description="Helical" evidence="8">
    <location>
        <begin position="164"/>
        <end position="184"/>
    </location>
</feature>
<evidence type="ECO:0000256" key="5">
    <source>
        <dbReference type="ARBA" id="ARBA00022989"/>
    </source>
</evidence>
<dbReference type="EMBL" id="BAAACI010000008">
    <property type="protein sequence ID" value="GAA0778127.1"/>
    <property type="molecule type" value="Genomic_DNA"/>
</dbReference>
<evidence type="ECO:0000256" key="8">
    <source>
        <dbReference type="SAM" id="Phobius"/>
    </source>
</evidence>
<dbReference type="PANTHER" id="PTHR11562">
    <property type="entry name" value="CATION EFFLUX PROTEIN/ ZINC TRANSPORTER"/>
    <property type="match status" value="1"/>
</dbReference>
<dbReference type="RefSeq" id="WP_343827776.1">
    <property type="nucleotide sequence ID" value="NZ_BAAACI010000008.1"/>
</dbReference>
<sequence>MSNKIKHNHTHNHSHNDINGASNVAIAFLLNFGFSIAEIIGGLIFGSVAILSDAVHDLGDSLALGLSYIFEKIGKRSSNNKYTYGYKRLSVIGAIINIVVLSVGTIFVFKEAVESFINPSPVMAEGMFIMAIFGVLINGFSVIRMRGTKNILDKTVMMHLLEDLLGWVAVFIVSIVIYFTKLYILDSILTFIICAIIGRNIVANIVNVINIIMQAVPDSELYDEIKEHIMEIDGVESINAFNMWTLDGEEHIVTTSITTNKDIVTNKILVNIKEMLKEEGIYHSTIELT</sequence>
<evidence type="ECO:0000313" key="11">
    <source>
        <dbReference type="EMBL" id="GAA0778127.1"/>
    </source>
</evidence>
<evidence type="ECO:0000259" key="9">
    <source>
        <dbReference type="Pfam" id="PF01545"/>
    </source>
</evidence>
<evidence type="ECO:0000256" key="4">
    <source>
        <dbReference type="ARBA" id="ARBA00022692"/>
    </source>
</evidence>
<keyword evidence="5 8" id="KW-1133">Transmembrane helix</keyword>
<evidence type="ECO:0000256" key="2">
    <source>
        <dbReference type="ARBA" id="ARBA00008873"/>
    </source>
</evidence>
<proteinExistence type="inferred from homology"/>
<evidence type="ECO:0000256" key="6">
    <source>
        <dbReference type="ARBA" id="ARBA00023065"/>
    </source>
</evidence>
<protein>
    <submittedName>
        <fullName evidence="11">Cation diffusion facilitator family transporter</fullName>
    </submittedName>
</protein>
<name>A0ABP3W5W0_CLOSU</name>
<feature type="transmembrane region" description="Helical" evidence="8">
    <location>
        <begin position="21"/>
        <end position="44"/>
    </location>
</feature>
<dbReference type="Gene3D" id="1.20.1510.10">
    <property type="entry name" value="Cation efflux protein transmembrane domain"/>
    <property type="match status" value="1"/>
</dbReference>
<dbReference type="Pfam" id="PF01545">
    <property type="entry name" value="Cation_efflux"/>
    <property type="match status" value="1"/>
</dbReference>
<dbReference type="InterPro" id="IPR002524">
    <property type="entry name" value="Cation_efflux"/>
</dbReference>
<gene>
    <name evidence="11" type="ORF">GCM10008908_34480</name>
</gene>
<organism evidence="11 12">
    <name type="scientific">Clostridium subterminale</name>
    <dbReference type="NCBI Taxonomy" id="1550"/>
    <lineage>
        <taxon>Bacteria</taxon>
        <taxon>Bacillati</taxon>
        <taxon>Bacillota</taxon>
        <taxon>Clostridia</taxon>
        <taxon>Eubacteriales</taxon>
        <taxon>Clostridiaceae</taxon>
        <taxon>Clostridium</taxon>
    </lineage>
</organism>
<keyword evidence="7 8" id="KW-0472">Membrane</keyword>
<comment type="caution">
    <text evidence="11">The sequence shown here is derived from an EMBL/GenBank/DDBJ whole genome shotgun (WGS) entry which is preliminary data.</text>
</comment>
<comment type="subcellular location">
    <subcellularLocation>
        <location evidence="1">Membrane</location>
        <topology evidence="1">Multi-pass membrane protein</topology>
    </subcellularLocation>
</comment>
<keyword evidence="3" id="KW-0813">Transport</keyword>
<dbReference type="InterPro" id="IPR050681">
    <property type="entry name" value="CDF/SLC30A"/>
</dbReference>
<dbReference type="SUPFAM" id="SSF161111">
    <property type="entry name" value="Cation efflux protein transmembrane domain-like"/>
    <property type="match status" value="1"/>
</dbReference>
<dbReference type="InterPro" id="IPR027470">
    <property type="entry name" value="Cation_efflux_CTD"/>
</dbReference>
<keyword evidence="6" id="KW-0406">Ion transport</keyword>
<feature type="domain" description="Cation efflux protein transmembrane" evidence="9">
    <location>
        <begin position="25"/>
        <end position="213"/>
    </location>
</feature>
<evidence type="ECO:0000256" key="3">
    <source>
        <dbReference type="ARBA" id="ARBA00022448"/>
    </source>
</evidence>
<feature type="transmembrane region" description="Helical" evidence="8">
    <location>
        <begin position="121"/>
        <end position="143"/>
    </location>
</feature>
<feature type="transmembrane region" description="Helical" evidence="8">
    <location>
        <begin position="190"/>
        <end position="212"/>
    </location>
</feature>
<dbReference type="InterPro" id="IPR058533">
    <property type="entry name" value="Cation_efflux_TM"/>
</dbReference>